<dbReference type="GO" id="GO:0043138">
    <property type="term" value="F:3'-5' DNA helicase activity"/>
    <property type="evidence" value="ECO:0007669"/>
    <property type="project" value="UniProtKB-EC"/>
</dbReference>
<feature type="binding site" evidence="9">
    <location>
        <begin position="37"/>
        <end position="44"/>
    </location>
    <ligand>
        <name>ATP</name>
        <dbReference type="ChEBI" id="CHEBI:30616"/>
    </ligand>
</feature>
<gene>
    <name evidence="12" type="ORF">BANT918_02815</name>
</gene>
<comment type="catalytic activity">
    <reaction evidence="6">
        <text>Couples ATP hydrolysis with the unwinding of duplex DNA by translocating in the 3'-5' direction.</text>
        <dbReference type="EC" id="5.6.2.4"/>
    </reaction>
</comment>
<feature type="domain" description="UvrD-like helicase ATP-binding" evidence="10">
    <location>
        <begin position="16"/>
        <end position="303"/>
    </location>
</feature>
<dbReference type="InterPro" id="IPR027417">
    <property type="entry name" value="P-loop_NTPase"/>
</dbReference>
<accession>A0A2H1KTU3</accession>
<keyword evidence="4 9" id="KW-0067">ATP-binding</keyword>
<evidence type="ECO:0000256" key="2">
    <source>
        <dbReference type="ARBA" id="ARBA00022801"/>
    </source>
</evidence>
<dbReference type="PROSITE" id="PS51217">
    <property type="entry name" value="UVRD_HELICASE_CTER"/>
    <property type="match status" value="1"/>
</dbReference>
<name>A0A2H1KTU3_9MICO</name>
<dbReference type="OrthoDB" id="9810135at2"/>
<dbReference type="Gene3D" id="1.10.486.10">
    <property type="entry name" value="PCRA, domain 4"/>
    <property type="match status" value="1"/>
</dbReference>
<evidence type="ECO:0000256" key="1">
    <source>
        <dbReference type="ARBA" id="ARBA00022741"/>
    </source>
</evidence>
<dbReference type="Pfam" id="PF13361">
    <property type="entry name" value="UvrD_C"/>
    <property type="match status" value="1"/>
</dbReference>
<evidence type="ECO:0000313" key="13">
    <source>
        <dbReference type="Proteomes" id="UP000234433"/>
    </source>
</evidence>
<dbReference type="EC" id="5.6.2.4" evidence="7"/>
<dbReference type="GO" id="GO:0000725">
    <property type="term" value="P:recombinational repair"/>
    <property type="evidence" value="ECO:0007669"/>
    <property type="project" value="TreeGrafter"/>
</dbReference>
<evidence type="ECO:0000259" key="10">
    <source>
        <dbReference type="PROSITE" id="PS51198"/>
    </source>
</evidence>
<evidence type="ECO:0000256" key="8">
    <source>
        <dbReference type="ARBA" id="ARBA00048988"/>
    </source>
</evidence>
<dbReference type="GO" id="GO:0016887">
    <property type="term" value="F:ATP hydrolysis activity"/>
    <property type="evidence" value="ECO:0007669"/>
    <property type="project" value="RHEA"/>
</dbReference>
<dbReference type="GO" id="GO:0005524">
    <property type="term" value="F:ATP binding"/>
    <property type="evidence" value="ECO:0007669"/>
    <property type="project" value="UniProtKB-UniRule"/>
</dbReference>
<reference evidence="12 13" key="1">
    <citation type="submission" date="2017-03" db="EMBL/GenBank/DDBJ databases">
        <authorList>
            <person name="Afonso C.L."/>
            <person name="Miller P.J."/>
            <person name="Scott M.A."/>
            <person name="Spackman E."/>
            <person name="Goraichik I."/>
            <person name="Dimitrov K.M."/>
            <person name="Suarez D.L."/>
            <person name="Swayne D.E."/>
        </authorList>
    </citation>
    <scope>NUCLEOTIDE SEQUENCE [LARGE SCALE GENOMIC DNA]</scope>
    <source>
        <strain evidence="12 13">CNRZ 918</strain>
    </source>
</reference>
<dbReference type="PROSITE" id="PS51198">
    <property type="entry name" value="UVRD_HELICASE_ATP_BIND"/>
    <property type="match status" value="1"/>
</dbReference>
<keyword evidence="2 9" id="KW-0378">Hydrolase</keyword>
<dbReference type="Pfam" id="PF00580">
    <property type="entry name" value="UvrD-helicase"/>
    <property type="match status" value="1"/>
</dbReference>
<evidence type="ECO:0000256" key="3">
    <source>
        <dbReference type="ARBA" id="ARBA00022806"/>
    </source>
</evidence>
<sequence>MDFRQRSATTWQPIGVPDLEPAAWEALRYRGSTAVTAGPGAGKTEFLAQRATYLLQTGLCPAPQKILAISYKRESAVNLAKRVVARVPEAAHRFESMTFDAFTKGLVDRFAHSLPSAWRLNERTYDVEFFKEPEISAFLEDLGRTQSPGMQSEIMAIQSRRFLPDIVGTLALPDDPTGPTASTNEFVVLRWWWQYYGSSTSPAIDFTMLNRLADLLVRSSPPILRGLRATYPFVFVDEFQDTTAAQITFLNTVFGHPGVAATAVGDSKQRIMRFAGALEDAISRFETDFAAKQFALTWNFRSSADLVAVQHRIATSIDPVAVQTESRAKGEPDHVPLVIWTYPNSVKEAEHLAQWIADDIASSDRTSAEFALIARQKVAEFEPTLTDAFKKRGLSIRNDDALFGKLKLQDLLKHDVTRFLVGLLTLAAHPAGHAETWMESLALLRRVRGSEGTERAERRLSDQLSSLTIELSAWLSTKEISTTDATDIVEYISSLIGTEALAGFVRGQNSGDNLELLLEALAVRIKSVKDDAVDWPEAAEAIEARDSIALMTIHRSKGLEYHTVVILGLDDDQWWSYRMDPLEGNSTFFVGLSRAAHRLVFTTTRPSTANRKIKPLLQLLDEAGAEVQNWP</sequence>
<dbReference type="InterPro" id="IPR000212">
    <property type="entry name" value="DNA_helicase_UvrD/REP"/>
</dbReference>
<dbReference type="InterPro" id="IPR014016">
    <property type="entry name" value="UvrD-like_ATP-bd"/>
</dbReference>
<evidence type="ECO:0000313" key="12">
    <source>
        <dbReference type="EMBL" id="SMY03137.1"/>
    </source>
</evidence>
<evidence type="ECO:0000256" key="7">
    <source>
        <dbReference type="ARBA" id="ARBA00034808"/>
    </source>
</evidence>
<evidence type="ECO:0000256" key="9">
    <source>
        <dbReference type="PROSITE-ProRule" id="PRU00560"/>
    </source>
</evidence>
<organism evidence="12 13">
    <name type="scientific">Brevibacterium antiquum CNRZ 918</name>
    <dbReference type="NCBI Taxonomy" id="1255637"/>
    <lineage>
        <taxon>Bacteria</taxon>
        <taxon>Bacillati</taxon>
        <taxon>Actinomycetota</taxon>
        <taxon>Actinomycetes</taxon>
        <taxon>Micrococcales</taxon>
        <taxon>Brevibacteriaceae</taxon>
        <taxon>Brevibacterium</taxon>
    </lineage>
</organism>
<evidence type="ECO:0000259" key="11">
    <source>
        <dbReference type="PROSITE" id="PS51217"/>
    </source>
</evidence>
<evidence type="ECO:0000256" key="4">
    <source>
        <dbReference type="ARBA" id="ARBA00022840"/>
    </source>
</evidence>
<keyword evidence="5" id="KW-0413">Isomerase</keyword>
<dbReference type="PANTHER" id="PTHR11070:SF2">
    <property type="entry name" value="ATP-DEPENDENT DNA HELICASE SRS2"/>
    <property type="match status" value="1"/>
</dbReference>
<dbReference type="SUPFAM" id="SSF52540">
    <property type="entry name" value="P-loop containing nucleoside triphosphate hydrolases"/>
    <property type="match status" value="1"/>
</dbReference>
<proteinExistence type="predicted"/>
<evidence type="ECO:0000256" key="5">
    <source>
        <dbReference type="ARBA" id="ARBA00023235"/>
    </source>
</evidence>
<dbReference type="RefSeq" id="WP_101620837.1">
    <property type="nucleotide sequence ID" value="NZ_FXZD01000010.1"/>
</dbReference>
<dbReference type="EMBL" id="FXZD01000010">
    <property type="protein sequence ID" value="SMY03137.1"/>
    <property type="molecule type" value="Genomic_DNA"/>
</dbReference>
<dbReference type="Gene3D" id="3.40.50.300">
    <property type="entry name" value="P-loop containing nucleotide triphosphate hydrolases"/>
    <property type="match status" value="3"/>
</dbReference>
<feature type="domain" description="UvrD-like helicase C-terminal" evidence="11">
    <location>
        <begin position="304"/>
        <end position="558"/>
    </location>
</feature>
<keyword evidence="1 9" id="KW-0547">Nucleotide-binding</keyword>
<dbReference type="AlphaFoldDB" id="A0A2H1KTU3"/>
<dbReference type="GO" id="GO:0003677">
    <property type="term" value="F:DNA binding"/>
    <property type="evidence" value="ECO:0007669"/>
    <property type="project" value="InterPro"/>
</dbReference>
<dbReference type="Proteomes" id="UP000234433">
    <property type="component" value="Unassembled WGS sequence"/>
</dbReference>
<comment type="catalytic activity">
    <reaction evidence="8">
        <text>ATP + H2O = ADP + phosphate + H(+)</text>
        <dbReference type="Rhea" id="RHEA:13065"/>
        <dbReference type="ChEBI" id="CHEBI:15377"/>
        <dbReference type="ChEBI" id="CHEBI:15378"/>
        <dbReference type="ChEBI" id="CHEBI:30616"/>
        <dbReference type="ChEBI" id="CHEBI:43474"/>
        <dbReference type="ChEBI" id="CHEBI:456216"/>
        <dbReference type="EC" id="5.6.2.4"/>
    </reaction>
</comment>
<keyword evidence="3 9" id="KW-0347">Helicase</keyword>
<protein>
    <recommendedName>
        <fullName evidence="7">DNA 3'-5' helicase</fullName>
        <ecNumber evidence="7">5.6.2.4</ecNumber>
    </recommendedName>
</protein>
<dbReference type="PANTHER" id="PTHR11070">
    <property type="entry name" value="UVRD / RECB / PCRA DNA HELICASE FAMILY MEMBER"/>
    <property type="match status" value="1"/>
</dbReference>
<evidence type="ECO:0000256" key="6">
    <source>
        <dbReference type="ARBA" id="ARBA00034617"/>
    </source>
</evidence>
<dbReference type="InterPro" id="IPR014017">
    <property type="entry name" value="DNA_helicase_UvrD-like_C"/>
</dbReference>